<protein>
    <submittedName>
        <fullName evidence="2">Tol-pal system protein YbgF</fullName>
    </submittedName>
</protein>
<reference evidence="3" key="1">
    <citation type="submission" date="2016-10" db="EMBL/GenBank/DDBJ databases">
        <authorList>
            <person name="Varghese N."/>
            <person name="Submissions S."/>
        </authorList>
    </citation>
    <scope>NUCLEOTIDE SEQUENCE [LARGE SCALE GENOMIC DNA]</scope>
    <source>
        <strain evidence="3">DSM 16858</strain>
    </source>
</reference>
<dbReference type="SUPFAM" id="SSF48452">
    <property type="entry name" value="TPR-like"/>
    <property type="match status" value="1"/>
</dbReference>
<gene>
    <name evidence="2" type="ORF">SAMN05443639_103624</name>
</gene>
<keyword evidence="1" id="KW-0175">Coiled coil</keyword>
<dbReference type="EMBL" id="FOIJ01000003">
    <property type="protein sequence ID" value="SET63532.1"/>
    <property type="molecule type" value="Genomic_DNA"/>
</dbReference>
<dbReference type="InterPro" id="IPR034706">
    <property type="entry name" value="CpoB"/>
</dbReference>
<dbReference type="AlphaFoldDB" id="A0A1I0G115"/>
<dbReference type="Gene3D" id="1.20.5.170">
    <property type="match status" value="1"/>
</dbReference>
<keyword evidence="3" id="KW-1185">Reference proteome</keyword>
<name>A0A1I0G115_9BACT</name>
<feature type="coiled-coil region" evidence="1">
    <location>
        <begin position="33"/>
        <end position="64"/>
    </location>
</feature>
<dbReference type="Gene3D" id="1.25.40.10">
    <property type="entry name" value="Tetratricopeptide repeat domain"/>
    <property type="match status" value="1"/>
</dbReference>
<dbReference type="Proteomes" id="UP000199181">
    <property type="component" value="Unassembled WGS sequence"/>
</dbReference>
<evidence type="ECO:0000313" key="2">
    <source>
        <dbReference type="EMBL" id="SET63532.1"/>
    </source>
</evidence>
<dbReference type="HAMAP" id="MF_02066">
    <property type="entry name" value="CpoB"/>
    <property type="match status" value="1"/>
</dbReference>
<organism evidence="2 3">
    <name type="scientific">Stigmatella erecta</name>
    <dbReference type="NCBI Taxonomy" id="83460"/>
    <lineage>
        <taxon>Bacteria</taxon>
        <taxon>Pseudomonadati</taxon>
        <taxon>Myxococcota</taxon>
        <taxon>Myxococcia</taxon>
        <taxon>Myxococcales</taxon>
        <taxon>Cystobacterineae</taxon>
        <taxon>Archangiaceae</taxon>
        <taxon>Stigmatella</taxon>
    </lineage>
</organism>
<proteinExistence type="inferred from homology"/>
<dbReference type="InterPro" id="IPR011990">
    <property type="entry name" value="TPR-like_helical_dom_sf"/>
</dbReference>
<dbReference type="PROSITE" id="PS51257">
    <property type="entry name" value="PROKAR_LIPOPROTEIN"/>
    <property type="match status" value="1"/>
</dbReference>
<evidence type="ECO:0000256" key="1">
    <source>
        <dbReference type="SAM" id="Coils"/>
    </source>
</evidence>
<dbReference type="GO" id="GO:0051301">
    <property type="term" value="P:cell division"/>
    <property type="evidence" value="ECO:0007669"/>
    <property type="project" value="InterPro"/>
</dbReference>
<sequence length="293" mass="32588">MRPPMRRLALLSLLTLSGCFYPANRGRALEAKVDRLGADNTRMAEELKQAREQLAATMPRIDEKVAEVTQALESLDKASRRNDADIGIQLQKTVEDMAQLRGQVETYVYKISELETSLARVTEESEKRMLALQGSAAVKEAEAKKQAEALQRPTDKKEFLALAQEKAKAGDTLVARQLYTDFLKKWAKDALAGEAHFGLGETYFVEDKCREALFEYGKVIQDHAKSPSAPEAYLRSSDCFAKLKMKDESRLALEELIKSYPKAEAAKKAKAKLAELDKAKKPAPAPAPKKVSK</sequence>
<accession>A0A1I0G115</accession>
<evidence type="ECO:0000313" key="3">
    <source>
        <dbReference type="Proteomes" id="UP000199181"/>
    </source>
</evidence>